<dbReference type="SMART" id="SM00966">
    <property type="entry name" value="SpoVT_AbrB"/>
    <property type="match status" value="1"/>
</dbReference>
<keyword evidence="4" id="KW-1185">Reference proteome</keyword>
<evidence type="ECO:0000259" key="2">
    <source>
        <dbReference type="PROSITE" id="PS51740"/>
    </source>
</evidence>
<reference evidence="3 4" key="1">
    <citation type="submission" date="2018-12" db="EMBL/GenBank/DDBJ databases">
        <authorList>
            <consortium name="Pathogen Informatics"/>
        </authorList>
    </citation>
    <scope>NUCLEOTIDE SEQUENCE [LARGE SCALE GENOMIC DNA]</scope>
    <source>
        <strain evidence="3 4">NCTC12967</strain>
    </source>
</reference>
<evidence type="ECO:0000313" key="3">
    <source>
        <dbReference type="EMBL" id="VEH71457.1"/>
    </source>
</evidence>
<dbReference type="SUPFAM" id="SSF89447">
    <property type="entry name" value="AbrB/MazE/MraZ-like"/>
    <property type="match status" value="1"/>
</dbReference>
<dbReference type="PROSITE" id="PS51740">
    <property type="entry name" value="SPOVT_ABRB"/>
    <property type="match status" value="1"/>
</dbReference>
<organism evidence="3 4">
    <name type="scientific">Arachnia propionica</name>
    <dbReference type="NCBI Taxonomy" id="1750"/>
    <lineage>
        <taxon>Bacteria</taxon>
        <taxon>Bacillati</taxon>
        <taxon>Actinomycetota</taxon>
        <taxon>Actinomycetes</taxon>
        <taxon>Propionibacteriales</taxon>
        <taxon>Propionibacteriaceae</taxon>
        <taxon>Arachnia</taxon>
    </lineage>
</organism>
<dbReference type="AlphaFoldDB" id="A0A3S4UEH5"/>
<sequence>MSTTFELHVGDRGRVVLPAALREELGLRQGDVLSVTLEGGQLVASTPRAALKRVRARIRGTGVVEELLEDRRRQVEAEQ</sequence>
<dbReference type="Proteomes" id="UP000273044">
    <property type="component" value="Chromosome"/>
</dbReference>
<name>A0A3S4UEH5_9ACTN</name>
<accession>A0A3S4UEH5</accession>
<evidence type="ECO:0000313" key="4">
    <source>
        <dbReference type="Proteomes" id="UP000273044"/>
    </source>
</evidence>
<gene>
    <name evidence="3" type="ORF">NCTC12967_02779</name>
</gene>
<keyword evidence="1" id="KW-0238">DNA-binding</keyword>
<proteinExistence type="predicted"/>
<dbReference type="GO" id="GO:0003677">
    <property type="term" value="F:DNA binding"/>
    <property type="evidence" value="ECO:0007669"/>
    <property type="project" value="UniProtKB-UniRule"/>
</dbReference>
<dbReference type="InterPro" id="IPR037914">
    <property type="entry name" value="SpoVT-AbrB_sf"/>
</dbReference>
<dbReference type="InterPro" id="IPR007159">
    <property type="entry name" value="SpoVT-AbrB_dom"/>
</dbReference>
<dbReference type="Pfam" id="PF04014">
    <property type="entry name" value="MazE_antitoxin"/>
    <property type="match status" value="1"/>
</dbReference>
<dbReference type="EMBL" id="LR134406">
    <property type="protein sequence ID" value="VEH71457.1"/>
    <property type="molecule type" value="Genomic_DNA"/>
</dbReference>
<dbReference type="RefSeq" id="WP_061787610.1">
    <property type="nucleotide sequence ID" value="NZ_CP072386.1"/>
</dbReference>
<protein>
    <submittedName>
        <fullName evidence="3">Transcriptional regulator, AbrB family</fullName>
    </submittedName>
</protein>
<evidence type="ECO:0000256" key="1">
    <source>
        <dbReference type="PROSITE-ProRule" id="PRU01076"/>
    </source>
</evidence>
<dbReference type="Gene3D" id="2.10.260.10">
    <property type="match status" value="1"/>
</dbReference>
<dbReference type="NCBIfam" id="TIGR01439">
    <property type="entry name" value="lp_hng_hel_AbrB"/>
    <property type="match status" value="1"/>
</dbReference>
<feature type="domain" description="SpoVT-AbrB" evidence="2">
    <location>
        <begin position="4"/>
        <end position="49"/>
    </location>
</feature>
<dbReference type="GeneID" id="64408199"/>